<organism evidence="5">
    <name type="scientific">hydrocarbon metagenome</name>
    <dbReference type="NCBI Taxonomy" id="938273"/>
    <lineage>
        <taxon>unclassified sequences</taxon>
        <taxon>metagenomes</taxon>
        <taxon>ecological metagenomes</taxon>
    </lineage>
</organism>
<protein>
    <recommendedName>
        <fullName evidence="3">UDP-N-acetylglucosamine 2-epimerase (non-hydrolyzing)</fullName>
        <ecNumber evidence="3">5.1.3.14</ecNumber>
    </recommendedName>
</protein>
<dbReference type="PANTHER" id="PTHR43174:SF2">
    <property type="entry name" value="UDP-N-ACETYLGLUCOSAMINE 2-EPIMERASE"/>
    <property type="match status" value="1"/>
</dbReference>
<dbReference type="Pfam" id="PF02350">
    <property type="entry name" value="Epimerase_2"/>
    <property type="match status" value="1"/>
</dbReference>
<evidence type="ECO:0000259" key="4">
    <source>
        <dbReference type="Pfam" id="PF02350"/>
    </source>
</evidence>
<evidence type="ECO:0000256" key="2">
    <source>
        <dbReference type="ARBA" id="ARBA00038209"/>
    </source>
</evidence>
<dbReference type="GO" id="GO:0008761">
    <property type="term" value="F:UDP-N-acetylglucosamine 2-epimerase activity"/>
    <property type="evidence" value="ECO:0007669"/>
    <property type="project" value="UniProtKB-EC"/>
</dbReference>
<comment type="similarity">
    <text evidence="2">Belongs to the UDP-N-acetylglucosamine 2-epimerase family.</text>
</comment>
<evidence type="ECO:0000256" key="1">
    <source>
        <dbReference type="ARBA" id="ARBA00023235"/>
    </source>
</evidence>
<dbReference type="CDD" id="cd03786">
    <property type="entry name" value="GTB_UDP-GlcNAc_2-Epimerase"/>
    <property type="match status" value="1"/>
</dbReference>
<dbReference type="NCBIfam" id="TIGR00236">
    <property type="entry name" value="wecB"/>
    <property type="match status" value="1"/>
</dbReference>
<dbReference type="AlphaFoldDB" id="A0A0W8FPT4"/>
<evidence type="ECO:0000313" key="5">
    <source>
        <dbReference type="EMBL" id="KUG22886.1"/>
    </source>
</evidence>
<dbReference type="EMBL" id="LNQE01000934">
    <property type="protein sequence ID" value="KUG22886.1"/>
    <property type="molecule type" value="Genomic_DNA"/>
</dbReference>
<dbReference type="EC" id="5.1.3.14" evidence="3"/>
<proteinExistence type="inferred from homology"/>
<keyword evidence="1 5" id="KW-0413">Isomerase</keyword>
<dbReference type="FunFam" id="3.40.50.2000:FF:000043">
    <property type="entry name" value="UDP-N-acetylglucosamine 2-epimerase"/>
    <property type="match status" value="1"/>
</dbReference>
<evidence type="ECO:0000256" key="3">
    <source>
        <dbReference type="ARBA" id="ARBA00038858"/>
    </source>
</evidence>
<feature type="domain" description="UDP-N-acetylglucosamine 2-epimerase" evidence="4">
    <location>
        <begin position="23"/>
        <end position="381"/>
    </location>
</feature>
<dbReference type="InterPro" id="IPR003331">
    <property type="entry name" value="UDP_GlcNAc_Epimerase_2_dom"/>
</dbReference>
<dbReference type="PANTHER" id="PTHR43174">
    <property type="entry name" value="UDP-N-ACETYLGLUCOSAMINE 2-EPIMERASE"/>
    <property type="match status" value="1"/>
</dbReference>
<accession>A0A0W8FPT4</accession>
<name>A0A0W8FPT4_9ZZZZ</name>
<comment type="caution">
    <text evidence="5">The sequence shown here is derived from an EMBL/GenBank/DDBJ whole genome shotgun (WGS) entry which is preliminary data.</text>
</comment>
<dbReference type="Gene3D" id="3.40.50.2000">
    <property type="entry name" value="Glycogen Phosphorylase B"/>
    <property type="match status" value="2"/>
</dbReference>
<reference evidence="5" key="1">
    <citation type="journal article" date="2015" name="Proc. Natl. Acad. Sci. U.S.A.">
        <title>Networks of energetic and metabolic interactions define dynamics in microbial communities.</title>
        <authorList>
            <person name="Embree M."/>
            <person name="Liu J.K."/>
            <person name="Al-Bassam M.M."/>
            <person name="Zengler K."/>
        </authorList>
    </citation>
    <scope>NUCLEOTIDE SEQUENCE</scope>
</reference>
<dbReference type="SUPFAM" id="SSF53756">
    <property type="entry name" value="UDP-Glycosyltransferase/glycogen phosphorylase"/>
    <property type="match status" value="1"/>
</dbReference>
<gene>
    <name evidence="5" type="ORF">ASZ90_007321</name>
</gene>
<sequence length="395" mass="44124">MKTILSIFGTRPEAIKMAPVIKELEKHPKSFKSIVCVTAQHREMLDQVLNIFGIHPEYDLNIMKPEQDLYDVTANVLLKLRNVLVRVKPDIVLVHGDTTTTMAASLASFYAGITIGHVEAGLRTHNKYAPFPEEINRKLADAIADIHFAPTEQSKQNLLAEGIPAKKIYVTGNTVIDALFLTLKKIKKEKLESKIEKDLVSCYPHLANILRKKSESSSRLILVTGHRRENFGEGFEKICLALKNLSEREDVHIIYPVHLNPNVQKPVKRILGKNSRIHLIEPLNYLPFVYLMNQSYLILTDSGGIQEEAPSLGKPVLVMRETTERPEAVDAGTVKLVGTDPKLICSEAVKLLTDITAYRKMSRAHNPYGDGKAAERIIKLLSHLLVYSASGGVTK</sequence>
<dbReference type="InterPro" id="IPR029767">
    <property type="entry name" value="WecB-like"/>
</dbReference>